<sequence>SDQILSNLQYEDGVYKFVVEPTMIDNAGNFDQGVLTEFIKDISVRVLTKKHQKNIIIEQLMLYFVQAVQIDDCLVIHP</sequence>
<proteinExistence type="predicted"/>
<evidence type="ECO:0000313" key="2">
    <source>
        <dbReference type="Proteomes" id="UP001526076"/>
    </source>
</evidence>
<keyword evidence="2" id="KW-1185">Reference proteome</keyword>
<feature type="non-terminal residue" evidence="1">
    <location>
        <position position="78"/>
    </location>
</feature>
<dbReference type="Proteomes" id="UP001526076">
    <property type="component" value="Unassembled WGS sequence"/>
</dbReference>
<accession>A0ABT3ED98</accession>
<reference evidence="1 2" key="1">
    <citation type="submission" date="2022-10" db="EMBL/GenBank/DDBJ databases">
        <title>Comparative genomic study of S. anginosus.</title>
        <authorList>
            <person name="Prasad A."/>
            <person name="Ene A."/>
            <person name="Jablonska S."/>
            <person name="Du J."/>
            <person name="Wolfe A.J."/>
            <person name="Putonti C."/>
        </authorList>
    </citation>
    <scope>NUCLEOTIDE SEQUENCE [LARGE SCALE GENOMIC DNA]</scope>
    <source>
        <strain evidence="1 2">UMB9231</strain>
    </source>
</reference>
<feature type="non-terminal residue" evidence="1">
    <location>
        <position position="1"/>
    </location>
</feature>
<dbReference type="EMBL" id="JAPAHU010000510">
    <property type="protein sequence ID" value="MCW1043409.1"/>
    <property type="molecule type" value="Genomic_DNA"/>
</dbReference>
<comment type="caution">
    <text evidence="1">The sequence shown here is derived from an EMBL/GenBank/DDBJ whole genome shotgun (WGS) entry which is preliminary data.</text>
</comment>
<evidence type="ECO:0000313" key="1">
    <source>
        <dbReference type="EMBL" id="MCW1043409.1"/>
    </source>
</evidence>
<organism evidence="1 2">
    <name type="scientific">Streptococcus anginosus</name>
    <dbReference type="NCBI Taxonomy" id="1328"/>
    <lineage>
        <taxon>Bacteria</taxon>
        <taxon>Bacillati</taxon>
        <taxon>Bacillota</taxon>
        <taxon>Bacilli</taxon>
        <taxon>Lactobacillales</taxon>
        <taxon>Streptococcaceae</taxon>
        <taxon>Streptococcus</taxon>
        <taxon>Streptococcus anginosus group</taxon>
    </lineage>
</organism>
<protein>
    <submittedName>
        <fullName evidence="1">Uncharacterized protein</fullName>
    </submittedName>
</protein>
<gene>
    <name evidence="1" type="ORF">OJ597_13615</name>
</gene>
<name>A0ABT3ED98_STRAP</name>